<dbReference type="Proteomes" id="UP000887013">
    <property type="component" value="Unassembled WGS sequence"/>
</dbReference>
<organism evidence="1 2">
    <name type="scientific">Nephila pilipes</name>
    <name type="common">Giant wood spider</name>
    <name type="synonym">Nephila maculata</name>
    <dbReference type="NCBI Taxonomy" id="299642"/>
    <lineage>
        <taxon>Eukaryota</taxon>
        <taxon>Metazoa</taxon>
        <taxon>Ecdysozoa</taxon>
        <taxon>Arthropoda</taxon>
        <taxon>Chelicerata</taxon>
        <taxon>Arachnida</taxon>
        <taxon>Araneae</taxon>
        <taxon>Araneomorphae</taxon>
        <taxon>Entelegynae</taxon>
        <taxon>Araneoidea</taxon>
        <taxon>Nephilidae</taxon>
        <taxon>Nephila</taxon>
    </lineage>
</organism>
<name>A0A8X6P088_NEPPI</name>
<evidence type="ECO:0000313" key="1">
    <source>
        <dbReference type="EMBL" id="GFT44464.1"/>
    </source>
</evidence>
<gene>
    <name evidence="1" type="ORF">NPIL_154621</name>
</gene>
<accession>A0A8X6P088</accession>
<dbReference type="AlphaFoldDB" id="A0A8X6P088"/>
<proteinExistence type="predicted"/>
<reference evidence="1" key="1">
    <citation type="submission" date="2020-08" db="EMBL/GenBank/DDBJ databases">
        <title>Multicomponent nature underlies the extraordinary mechanical properties of spider dragline silk.</title>
        <authorList>
            <person name="Kono N."/>
            <person name="Nakamura H."/>
            <person name="Mori M."/>
            <person name="Yoshida Y."/>
            <person name="Ohtoshi R."/>
            <person name="Malay A.D."/>
            <person name="Moran D.A.P."/>
            <person name="Tomita M."/>
            <person name="Numata K."/>
            <person name="Arakawa K."/>
        </authorList>
    </citation>
    <scope>NUCLEOTIDE SEQUENCE</scope>
</reference>
<evidence type="ECO:0000313" key="2">
    <source>
        <dbReference type="Proteomes" id="UP000887013"/>
    </source>
</evidence>
<dbReference type="EMBL" id="BMAW01064287">
    <property type="protein sequence ID" value="GFT44464.1"/>
    <property type="molecule type" value="Genomic_DNA"/>
</dbReference>
<comment type="caution">
    <text evidence="1">The sequence shown here is derived from an EMBL/GenBank/DDBJ whole genome shotgun (WGS) entry which is preliminary data.</text>
</comment>
<keyword evidence="2" id="KW-1185">Reference proteome</keyword>
<sequence length="146" mass="16484">ACDSPSPESSVFHPIISYDVKIISKNSSISSFVTSFVQDVCDSDTLTDVFDFSGTTATQLKEHISYVCVYNDGQSSLVSVAKKLDLLIDKKMKMHFQILDKLRVRKAEKRVSEQSHEARKTKRLKVLKDNENMRMKEGDVYVPGGF</sequence>
<protein>
    <submittedName>
        <fullName evidence="1">Uncharacterized protein</fullName>
    </submittedName>
</protein>
<feature type="non-terminal residue" evidence="1">
    <location>
        <position position="1"/>
    </location>
</feature>